<dbReference type="Gene3D" id="1.10.238.10">
    <property type="entry name" value="EF-hand"/>
    <property type="match status" value="1"/>
</dbReference>
<dbReference type="InterPro" id="IPR018247">
    <property type="entry name" value="EF_Hand_1_Ca_BS"/>
</dbReference>
<dbReference type="Pfam" id="PF13499">
    <property type="entry name" value="EF-hand_7"/>
    <property type="match status" value="1"/>
</dbReference>
<dbReference type="PROSITE" id="PS50222">
    <property type="entry name" value="EF_HAND_2"/>
    <property type="match status" value="2"/>
</dbReference>
<dbReference type="Proteomes" id="UP001190700">
    <property type="component" value="Unassembled WGS sequence"/>
</dbReference>
<dbReference type="CDD" id="cd00051">
    <property type="entry name" value="EFh"/>
    <property type="match status" value="1"/>
</dbReference>
<evidence type="ECO:0000256" key="1">
    <source>
        <dbReference type="ARBA" id="ARBA00022737"/>
    </source>
</evidence>
<reference evidence="5 6" key="1">
    <citation type="journal article" date="2015" name="Genome Biol. Evol.">
        <title>Comparative Genomics of a Bacterivorous Green Alga Reveals Evolutionary Causalities and Consequences of Phago-Mixotrophic Mode of Nutrition.</title>
        <authorList>
            <person name="Burns J.A."/>
            <person name="Paasch A."/>
            <person name="Narechania A."/>
            <person name="Kim E."/>
        </authorList>
    </citation>
    <scope>NUCLEOTIDE SEQUENCE [LARGE SCALE GENOMIC DNA]</scope>
    <source>
        <strain evidence="5 6">PLY_AMNH</strain>
    </source>
</reference>
<dbReference type="InterPro" id="IPR002048">
    <property type="entry name" value="EF_hand_dom"/>
</dbReference>
<comment type="caution">
    <text evidence="5">The sequence shown here is derived from an EMBL/GenBank/DDBJ whole genome shotgun (WGS) entry which is preliminary data.</text>
</comment>
<feature type="compositionally biased region" description="Polar residues" evidence="3">
    <location>
        <begin position="374"/>
        <end position="388"/>
    </location>
</feature>
<feature type="region of interest" description="Disordered" evidence="3">
    <location>
        <begin position="260"/>
        <end position="399"/>
    </location>
</feature>
<feature type="compositionally biased region" description="Polar residues" evidence="3">
    <location>
        <begin position="295"/>
        <end position="312"/>
    </location>
</feature>
<dbReference type="EMBL" id="LGRX02034055">
    <property type="protein sequence ID" value="KAK3238995.1"/>
    <property type="molecule type" value="Genomic_DNA"/>
</dbReference>
<dbReference type="PANTHER" id="PTHR23050">
    <property type="entry name" value="CALCIUM BINDING PROTEIN"/>
    <property type="match status" value="1"/>
</dbReference>
<protein>
    <recommendedName>
        <fullName evidence="4">EF-hand domain-containing protein</fullName>
    </recommendedName>
</protein>
<evidence type="ECO:0000259" key="4">
    <source>
        <dbReference type="PROSITE" id="PS50222"/>
    </source>
</evidence>
<feature type="domain" description="EF-hand" evidence="4">
    <location>
        <begin position="87"/>
        <end position="122"/>
    </location>
</feature>
<accession>A0AAE0BN28</accession>
<keyword evidence="1" id="KW-0677">Repeat</keyword>
<dbReference type="SUPFAM" id="SSF47473">
    <property type="entry name" value="EF-hand"/>
    <property type="match status" value="1"/>
</dbReference>
<organism evidence="5 6">
    <name type="scientific">Cymbomonas tetramitiformis</name>
    <dbReference type="NCBI Taxonomy" id="36881"/>
    <lineage>
        <taxon>Eukaryota</taxon>
        <taxon>Viridiplantae</taxon>
        <taxon>Chlorophyta</taxon>
        <taxon>Pyramimonadophyceae</taxon>
        <taxon>Pyramimonadales</taxon>
        <taxon>Pyramimonadaceae</taxon>
        <taxon>Cymbomonas</taxon>
    </lineage>
</organism>
<dbReference type="GO" id="GO:0005509">
    <property type="term" value="F:calcium ion binding"/>
    <property type="evidence" value="ECO:0007669"/>
    <property type="project" value="InterPro"/>
</dbReference>
<name>A0AAE0BN28_9CHLO</name>
<feature type="compositionally biased region" description="Basic and acidic residues" evidence="3">
    <location>
        <begin position="458"/>
        <end position="473"/>
    </location>
</feature>
<feature type="region of interest" description="Disordered" evidence="3">
    <location>
        <begin position="458"/>
        <end position="483"/>
    </location>
</feature>
<dbReference type="AlphaFoldDB" id="A0AAE0BN28"/>
<sequence length="483" mass="54430">MESNFDVERKRKIVVVLQADRKDGISYTLGDSVHAWLSRHGRDVRSELPPLLNEDLRECFDLIDTDGSGAIDTDELHAAFLCLGVKMTRENVEAMVNEIDIDGSGEVEYEEFVQLMTQVKEFEEDDVLDEKEGPPPARTSQPAVPFQLLSQAYRRKKLLEAMTQEDEAVRLQTVAKADISMQAQWARRRRITEHAKRQERLRINKASSKDSYNADLPTRLKLCAENALTDSTISDILSHRGLPSLESLFHGAQQYARASRSCSTADPDAPCVSPPRGSSHKSSPRSSRTEPRQRVSASSDQVTTSEFNSSHAPPSMPLKQQQPPPLLLARRSHQAQAHGGFPVCSPRSARTSQQSPRKLEATPKSLDGRGRTSPFASSHSLPSVTESISRYRRRHESPAKSAQCRRLEVVRSVCEAQPQPYHQRFGQLTAKPVIMQNRPGVVLLQIQLRVIRDRPYPRQSRIDQPHGEAEAHHRPLKRYLKQE</sequence>
<dbReference type="InterPro" id="IPR050145">
    <property type="entry name" value="Centrin_CML-like"/>
</dbReference>
<keyword evidence="2" id="KW-0106">Calcium</keyword>
<evidence type="ECO:0000256" key="3">
    <source>
        <dbReference type="SAM" id="MobiDB-lite"/>
    </source>
</evidence>
<dbReference type="SMART" id="SM00054">
    <property type="entry name" value="EFh"/>
    <property type="match status" value="2"/>
</dbReference>
<evidence type="ECO:0000313" key="6">
    <source>
        <dbReference type="Proteomes" id="UP001190700"/>
    </source>
</evidence>
<evidence type="ECO:0000313" key="5">
    <source>
        <dbReference type="EMBL" id="KAK3238995.1"/>
    </source>
</evidence>
<feature type="domain" description="EF-hand" evidence="4">
    <location>
        <begin position="51"/>
        <end position="86"/>
    </location>
</feature>
<feature type="compositionally biased region" description="Basic residues" evidence="3">
    <location>
        <begin position="474"/>
        <end position="483"/>
    </location>
</feature>
<evidence type="ECO:0000256" key="2">
    <source>
        <dbReference type="ARBA" id="ARBA00022837"/>
    </source>
</evidence>
<dbReference type="FunFam" id="1.10.238.10:FF:000003">
    <property type="entry name" value="Calmodulin A"/>
    <property type="match status" value="1"/>
</dbReference>
<feature type="compositionally biased region" description="Basic and acidic residues" evidence="3">
    <location>
        <begin position="357"/>
        <end position="370"/>
    </location>
</feature>
<gene>
    <name evidence="5" type="ORF">CYMTET_51048</name>
</gene>
<proteinExistence type="predicted"/>
<dbReference type="InterPro" id="IPR011992">
    <property type="entry name" value="EF-hand-dom_pair"/>
</dbReference>
<dbReference type="PROSITE" id="PS00018">
    <property type="entry name" value="EF_HAND_1"/>
    <property type="match status" value="2"/>
</dbReference>
<keyword evidence="6" id="KW-1185">Reference proteome</keyword>